<evidence type="ECO:0000313" key="1">
    <source>
        <dbReference type="EMBL" id="KAF7283197.1"/>
    </source>
</evidence>
<gene>
    <name evidence="1" type="ORF">GWI33_001166</name>
</gene>
<accession>A0A834IZB3</accession>
<dbReference type="AlphaFoldDB" id="A0A834IZB3"/>
<dbReference type="Proteomes" id="UP000625711">
    <property type="component" value="Unassembled WGS sequence"/>
</dbReference>
<name>A0A834IZB3_RHYFE</name>
<reference evidence="1" key="1">
    <citation type="submission" date="2020-08" db="EMBL/GenBank/DDBJ databases">
        <title>Genome sequencing and assembly of the red palm weevil Rhynchophorus ferrugineus.</title>
        <authorList>
            <person name="Dias G.B."/>
            <person name="Bergman C.M."/>
            <person name="Manee M."/>
        </authorList>
    </citation>
    <scope>NUCLEOTIDE SEQUENCE</scope>
    <source>
        <strain evidence="1">AA-2017</strain>
        <tissue evidence="1">Whole larva</tissue>
    </source>
</reference>
<dbReference type="EMBL" id="JAACXV010000128">
    <property type="protein sequence ID" value="KAF7283197.1"/>
    <property type="molecule type" value="Genomic_DNA"/>
</dbReference>
<proteinExistence type="predicted"/>
<protein>
    <submittedName>
        <fullName evidence="1">Uncharacterized protein</fullName>
    </submittedName>
</protein>
<evidence type="ECO:0000313" key="2">
    <source>
        <dbReference type="Proteomes" id="UP000625711"/>
    </source>
</evidence>
<comment type="caution">
    <text evidence="1">The sequence shown here is derived from an EMBL/GenBank/DDBJ whole genome shotgun (WGS) entry which is preliminary data.</text>
</comment>
<keyword evidence="2" id="KW-1185">Reference proteome</keyword>
<organism evidence="1 2">
    <name type="scientific">Rhynchophorus ferrugineus</name>
    <name type="common">Red palm weevil</name>
    <name type="synonym">Curculio ferrugineus</name>
    <dbReference type="NCBI Taxonomy" id="354439"/>
    <lineage>
        <taxon>Eukaryota</taxon>
        <taxon>Metazoa</taxon>
        <taxon>Ecdysozoa</taxon>
        <taxon>Arthropoda</taxon>
        <taxon>Hexapoda</taxon>
        <taxon>Insecta</taxon>
        <taxon>Pterygota</taxon>
        <taxon>Neoptera</taxon>
        <taxon>Endopterygota</taxon>
        <taxon>Coleoptera</taxon>
        <taxon>Polyphaga</taxon>
        <taxon>Cucujiformia</taxon>
        <taxon>Curculionidae</taxon>
        <taxon>Dryophthorinae</taxon>
        <taxon>Rhynchophorus</taxon>
    </lineage>
</organism>
<sequence>MFSFKDDESLLVRVRVLCIKYFIVIVNVSLYESLSLSVNWLPIEANFHFISIHRLFMEFYGNSEQTQVSEDRFKSLTTVDLVLKANNVVLLQKHIKIKIGCAN</sequence>